<comment type="similarity">
    <text evidence="2">Belongs to the peptidase S1 family.</text>
</comment>
<keyword evidence="3" id="KW-0964">Secreted</keyword>
<dbReference type="InterPro" id="IPR001254">
    <property type="entry name" value="Trypsin_dom"/>
</dbReference>
<organism evidence="10 11">
    <name type="scientific">Hyaloperonospora brassicae</name>
    <name type="common">Brassica downy mildew</name>
    <name type="synonym">Peronospora brassicae</name>
    <dbReference type="NCBI Taxonomy" id="162125"/>
    <lineage>
        <taxon>Eukaryota</taxon>
        <taxon>Sar</taxon>
        <taxon>Stramenopiles</taxon>
        <taxon>Oomycota</taxon>
        <taxon>Peronosporomycetes</taxon>
        <taxon>Peronosporales</taxon>
        <taxon>Peronosporaceae</taxon>
        <taxon>Hyaloperonospora</taxon>
    </lineage>
</organism>
<dbReference type="GO" id="GO:0005576">
    <property type="term" value="C:extracellular region"/>
    <property type="evidence" value="ECO:0007669"/>
    <property type="project" value="UniProtKB-SubCell"/>
</dbReference>
<dbReference type="Gene3D" id="2.40.10.10">
    <property type="entry name" value="Trypsin-like serine proteases"/>
    <property type="match status" value="1"/>
</dbReference>
<keyword evidence="4 8" id="KW-0732">Signal</keyword>
<protein>
    <recommendedName>
        <fullName evidence="9">Peptidase S1 domain-containing protein</fullName>
    </recommendedName>
</protein>
<feature type="signal peptide" evidence="8">
    <location>
        <begin position="1"/>
        <end position="22"/>
    </location>
</feature>
<keyword evidence="11" id="KW-1185">Reference proteome</keyword>
<keyword evidence="6" id="KW-1015">Disulfide bond</keyword>
<dbReference type="PRINTS" id="PR00722">
    <property type="entry name" value="CHYMOTRYPSIN"/>
</dbReference>
<evidence type="ECO:0000313" key="10">
    <source>
        <dbReference type="EMBL" id="CAI5730994.1"/>
    </source>
</evidence>
<dbReference type="PANTHER" id="PTHR24276:SF98">
    <property type="entry name" value="FI18310P1-RELATED"/>
    <property type="match status" value="1"/>
</dbReference>
<dbReference type="EMBL" id="CANTFL010001075">
    <property type="protein sequence ID" value="CAI5730994.1"/>
    <property type="molecule type" value="Genomic_DNA"/>
</dbReference>
<dbReference type="PANTHER" id="PTHR24276">
    <property type="entry name" value="POLYSERASE-RELATED"/>
    <property type="match status" value="1"/>
</dbReference>
<evidence type="ECO:0000256" key="3">
    <source>
        <dbReference type="ARBA" id="ARBA00022525"/>
    </source>
</evidence>
<accession>A0AAV0U2K1</accession>
<sequence length="338" mass="36056">MTRLTTCLEVVALVSLTFVARADSLLLTSATDEADGPVEESTGLTAVEESRIFGGEEAEIKDHPYVASVRIDGVTVCAATLIAPQYLVTTAHCIKTDEVDMTASFDSEYSFGEDGEIVRIVKGFKHPMYNRRKHLYDVGLFKLETAVTQKPATLPAADGSDEQVGTVATVLGWGQTEESSAVFTLQQVDIPIISLAKCNRFEAYTDLLTKEMLCAGEGKGKSSCRGDAGGPLVVDDVLVGFVSWTGDNCGKEPGVYTRVSSVLDYINDVVASGGRDKTSSVDNMSRTKELEITATASSKHPKTMSAKSIDAIASAAGSLTTRRTPGEKEFTFAFDGSS</sequence>
<evidence type="ECO:0000256" key="8">
    <source>
        <dbReference type="SAM" id="SignalP"/>
    </source>
</evidence>
<comment type="subcellular location">
    <subcellularLocation>
        <location evidence="1">Secreted</location>
    </subcellularLocation>
</comment>
<keyword evidence="7" id="KW-0325">Glycoprotein</keyword>
<dbReference type="AlphaFoldDB" id="A0AAV0U2K1"/>
<dbReference type="PROSITE" id="PS50240">
    <property type="entry name" value="TRYPSIN_DOM"/>
    <property type="match status" value="1"/>
</dbReference>
<dbReference type="FunFam" id="2.40.10.10:FF:000156">
    <property type="entry name" value="MIP06385p"/>
    <property type="match status" value="1"/>
</dbReference>
<dbReference type="Proteomes" id="UP001162031">
    <property type="component" value="Unassembled WGS sequence"/>
</dbReference>
<gene>
    <name evidence="10" type="ORF">HBR001_LOCUS5039</name>
</gene>
<evidence type="ECO:0000256" key="2">
    <source>
        <dbReference type="ARBA" id="ARBA00007664"/>
    </source>
</evidence>
<dbReference type="SMART" id="SM00020">
    <property type="entry name" value="Tryp_SPc"/>
    <property type="match status" value="1"/>
</dbReference>
<evidence type="ECO:0000256" key="5">
    <source>
        <dbReference type="ARBA" id="ARBA00023026"/>
    </source>
</evidence>
<dbReference type="InterPro" id="IPR001314">
    <property type="entry name" value="Peptidase_S1A"/>
</dbReference>
<name>A0AAV0U2K1_HYABA</name>
<dbReference type="InterPro" id="IPR050430">
    <property type="entry name" value="Peptidase_S1"/>
</dbReference>
<dbReference type="SUPFAM" id="SSF50494">
    <property type="entry name" value="Trypsin-like serine proteases"/>
    <property type="match status" value="1"/>
</dbReference>
<feature type="domain" description="Peptidase S1" evidence="9">
    <location>
        <begin position="52"/>
        <end position="271"/>
    </location>
</feature>
<evidence type="ECO:0000256" key="6">
    <source>
        <dbReference type="ARBA" id="ARBA00023157"/>
    </source>
</evidence>
<dbReference type="InterPro" id="IPR043504">
    <property type="entry name" value="Peptidase_S1_PA_chymotrypsin"/>
</dbReference>
<evidence type="ECO:0000256" key="7">
    <source>
        <dbReference type="ARBA" id="ARBA00023180"/>
    </source>
</evidence>
<evidence type="ECO:0000256" key="1">
    <source>
        <dbReference type="ARBA" id="ARBA00004613"/>
    </source>
</evidence>
<dbReference type="CDD" id="cd00190">
    <property type="entry name" value="Tryp_SPc"/>
    <property type="match status" value="1"/>
</dbReference>
<dbReference type="GO" id="GO:0004252">
    <property type="term" value="F:serine-type endopeptidase activity"/>
    <property type="evidence" value="ECO:0007669"/>
    <property type="project" value="InterPro"/>
</dbReference>
<evidence type="ECO:0000313" key="11">
    <source>
        <dbReference type="Proteomes" id="UP001162031"/>
    </source>
</evidence>
<evidence type="ECO:0000259" key="9">
    <source>
        <dbReference type="PROSITE" id="PS50240"/>
    </source>
</evidence>
<comment type="caution">
    <text evidence="10">The sequence shown here is derived from an EMBL/GenBank/DDBJ whole genome shotgun (WGS) entry which is preliminary data.</text>
</comment>
<reference evidence="10" key="1">
    <citation type="submission" date="2022-12" db="EMBL/GenBank/DDBJ databases">
        <authorList>
            <person name="Webb A."/>
        </authorList>
    </citation>
    <scope>NUCLEOTIDE SEQUENCE</scope>
    <source>
        <strain evidence="10">Hp1</strain>
    </source>
</reference>
<dbReference type="Pfam" id="PF00089">
    <property type="entry name" value="Trypsin"/>
    <property type="match status" value="1"/>
</dbReference>
<dbReference type="GO" id="GO:0006508">
    <property type="term" value="P:proteolysis"/>
    <property type="evidence" value="ECO:0007669"/>
    <property type="project" value="InterPro"/>
</dbReference>
<proteinExistence type="inferred from homology"/>
<keyword evidence="5" id="KW-0843">Virulence</keyword>
<feature type="chain" id="PRO_5043527430" description="Peptidase S1 domain-containing protein" evidence="8">
    <location>
        <begin position="23"/>
        <end position="338"/>
    </location>
</feature>
<dbReference type="InterPro" id="IPR009003">
    <property type="entry name" value="Peptidase_S1_PA"/>
</dbReference>
<evidence type="ECO:0000256" key="4">
    <source>
        <dbReference type="ARBA" id="ARBA00022729"/>
    </source>
</evidence>